<dbReference type="AlphaFoldDB" id="A0AAE0BRC9"/>
<keyword evidence="5 9" id="KW-0498">Mitosis</keyword>
<dbReference type="InterPro" id="IPR045143">
    <property type="entry name" value="Spc25"/>
</dbReference>
<keyword evidence="9" id="KW-0539">Nucleus</keyword>
<comment type="subunit">
    <text evidence="9">Component of the NDC80 complex.</text>
</comment>
<dbReference type="PANTHER" id="PTHR14281">
    <property type="entry name" value="KINETOCHORE PROTEIN SPC25-RELATED"/>
    <property type="match status" value="1"/>
</dbReference>
<keyword evidence="7 9" id="KW-0131">Cell cycle</keyword>
<sequence>MQIQNLQTDINVVEGKLDSWVAANEEVLENTRNGHRRVLQDAHGNIQQLRQQQKDYAEQGSKLRQRMTTEKERENKLQDEINEVKKTEATLPDILDESRRRIQKLKSSADSEKEGVEKEVARRTSQVEDLSTAVELYRSRLGLRFECTPERVMRTIFTMIDRTMPEREFVIGVRVEEASGQYQVLECNPQLAEMDELCQTLNTTNDFGGFIRAVRQKFQEKALDQAGRSS</sequence>
<dbReference type="Gene3D" id="3.30.457.50">
    <property type="entry name" value="Chromosome segregation protein Spc25"/>
    <property type="match status" value="1"/>
</dbReference>
<dbReference type="Pfam" id="PF08234">
    <property type="entry name" value="Spindle_Spc25"/>
    <property type="match status" value="1"/>
</dbReference>
<evidence type="ECO:0000256" key="2">
    <source>
        <dbReference type="ARBA" id="ARBA00006379"/>
    </source>
</evidence>
<keyword evidence="8 9" id="KW-0137">Centromere</keyword>
<evidence type="ECO:0000313" key="12">
    <source>
        <dbReference type="EMBL" id="KAK3241363.1"/>
    </source>
</evidence>
<feature type="compositionally biased region" description="Basic and acidic residues" evidence="10">
    <location>
        <begin position="67"/>
        <end position="76"/>
    </location>
</feature>
<dbReference type="CDD" id="cd23784">
    <property type="entry name" value="RWD_Spc25"/>
    <property type="match status" value="1"/>
</dbReference>
<dbReference type="InterPro" id="IPR013255">
    <property type="entry name" value="Spc25_C"/>
</dbReference>
<protein>
    <recommendedName>
        <fullName evidence="9">Kinetochore protein SPC25</fullName>
    </recommendedName>
</protein>
<dbReference type="Proteomes" id="UP001190700">
    <property type="component" value="Unassembled WGS sequence"/>
</dbReference>
<proteinExistence type="inferred from homology"/>
<evidence type="ECO:0000313" key="13">
    <source>
        <dbReference type="Proteomes" id="UP001190700"/>
    </source>
</evidence>
<comment type="subcellular location">
    <subcellularLocation>
        <location evidence="1">Chromosome</location>
        <location evidence="1">Centromere</location>
    </subcellularLocation>
    <subcellularLocation>
        <location evidence="9">Nucleus</location>
    </subcellularLocation>
    <subcellularLocation>
        <location evidence="9">Chromosome</location>
        <location evidence="9">Centromere</location>
        <location evidence="9">Kinetochore</location>
    </subcellularLocation>
</comment>
<evidence type="ECO:0000256" key="5">
    <source>
        <dbReference type="ARBA" id="ARBA00022776"/>
    </source>
</evidence>
<evidence type="ECO:0000256" key="1">
    <source>
        <dbReference type="ARBA" id="ARBA00004584"/>
    </source>
</evidence>
<dbReference type="FunFam" id="3.30.457.50:FF:000001">
    <property type="entry name" value="Probable kinetochore protein spc25"/>
    <property type="match status" value="1"/>
</dbReference>
<evidence type="ECO:0000256" key="3">
    <source>
        <dbReference type="ARBA" id="ARBA00022454"/>
    </source>
</evidence>
<dbReference type="GO" id="GO:0007059">
    <property type="term" value="P:chromosome segregation"/>
    <property type="evidence" value="ECO:0007669"/>
    <property type="project" value="InterPro"/>
</dbReference>
<evidence type="ECO:0000256" key="4">
    <source>
        <dbReference type="ARBA" id="ARBA00022618"/>
    </source>
</evidence>
<comment type="function">
    <text evidence="9">Acts as a component of the essential kinetochore-associated NDC80 complex, which is required for chromosome segregation and spindle checkpoint activity.</text>
</comment>
<dbReference type="EMBL" id="LGRX02033407">
    <property type="protein sequence ID" value="KAK3241363.1"/>
    <property type="molecule type" value="Genomic_DNA"/>
</dbReference>
<dbReference type="PANTHER" id="PTHR14281:SF0">
    <property type="entry name" value="KINETOCHORE PROTEIN SPC25"/>
    <property type="match status" value="1"/>
</dbReference>
<keyword evidence="13" id="KW-1185">Reference proteome</keyword>
<evidence type="ECO:0000259" key="11">
    <source>
        <dbReference type="Pfam" id="PF08234"/>
    </source>
</evidence>
<accession>A0AAE0BRC9</accession>
<evidence type="ECO:0000256" key="8">
    <source>
        <dbReference type="ARBA" id="ARBA00023328"/>
    </source>
</evidence>
<keyword evidence="3 9" id="KW-0158">Chromosome</keyword>
<comment type="similarity">
    <text evidence="2 9">Belongs to the SPC25 family.</text>
</comment>
<comment type="caution">
    <text evidence="12">The sequence shown here is derived from an EMBL/GenBank/DDBJ whole genome shotgun (WGS) entry which is preliminary data.</text>
</comment>
<dbReference type="GO" id="GO:0005634">
    <property type="term" value="C:nucleus"/>
    <property type="evidence" value="ECO:0007669"/>
    <property type="project" value="UniProtKB-SubCell"/>
</dbReference>
<evidence type="ECO:0000256" key="10">
    <source>
        <dbReference type="SAM" id="MobiDB-lite"/>
    </source>
</evidence>
<evidence type="ECO:0000256" key="6">
    <source>
        <dbReference type="ARBA" id="ARBA00023054"/>
    </source>
</evidence>
<organism evidence="12 13">
    <name type="scientific">Cymbomonas tetramitiformis</name>
    <dbReference type="NCBI Taxonomy" id="36881"/>
    <lineage>
        <taxon>Eukaryota</taxon>
        <taxon>Viridiplantae</taxon>
        <taxon>Chlorophyta</taxon>
        <taxon>Pyramimonadophyceae</taxon>
        <taxon>Pyramimonadales</taxon>
        <taxon>Pyramimonadaceae</taxon>
        <taxon>Cymbomonas</taxon>
    </lineage>
</organism>
<feature type="domain" description="Chromosome segregation protein Spc25 C-terminal" evidence="11">
    <location>
        <begin position="153"/>
        <end position="219"/>
    </location>
</feature>
<keyword evidence="9" id="KW-0995">Kinetochore</keyword>
<dbReference type="GO" id="GO:0051301">
    <property type="term" value="P:cell division"/>
    <property type="evidence" value="ECO:0007669"/>
    <property type="project" value="UniProtKB-UniRule"/>
</dbReference>
<evidence type="ECO:0000256" key="9">
    <source>
        <dbReference type="RuleBase" id="RU367150"/>
    </source>
</evidence>
<keyword evidence="4 9" id="KW-0132">Cell division</keyword>
<gene>
    <name evidence="12" type="ORF">CYMTET_48867</name>
</gene>
<feature type="region of interest" description="Disordered" evidence="10">
    <location>
        <begin position="54"/>
        <end position="76"/>
    </location>
</feature>
<keyword evidence="6" id="KW-0175">Coiled coil</keyword>
<dbReference type="GO" id="GO:0031262">
    <property type="term" value="C:Ndc80 complex"/>
    <property type="evidence" value="ECO:0007669"/>
    <property type="project" value="InterPro"/>
</dbReference>
<name>A0AAE0BRC9_9CHLO</name>
<evidence type="ECO:0000256" key="7">
    <source>
        <dbReference type="ARBA" id="ARBA00023306"/>
    </source>
</evidence>
<reference evidence="12 13" key="1">
    <citation type="journal article" date="2015" name="Genome Biol. Evol.">
        <title>Comparative Genomics of a Bacterivorous Green Alga Reveals Evolutionary Causalities and Consequences of Phago-Mixotrophic Mode of Nutrition.</title>
        <authorList>
            <person name="Burns J.A."/>
            <person name="Paasch A."/>
            <person name="Narechania A."/>
            <person name="Kim E."/>
        </authorList>
    </citation>
    <scope>NUCLEOTIDE SEQUENCE [LARGE SCALE GENOMIC DNA]</scope>
    <source>
        <strain evidence="12 13">PLY_AMNH</strain>
    </source>
</reference>